<dbReference type="InterPro" id="IPR017853">
    <property type="entry name" value="GH"/>
</dbReference>
<accession>A0A917PC15</accession>
<keyword evidence="3" id="KW-1185">Reference proteome</keyword>
<keyword evidence="1" id="KW-0472">Membrane</keyword>
<feature type="transmembrane region" description="Helical" evidence="1">
    <location>
        <begin position="499"/>
        <end position="520"/>
    </location>
</feature>
<reference evidence="2" key="2">
    <citation type="submission" date="2020-09" db="EMBL/GenBank/DDBJ databases">
        <authorList>
            <person name="Sun Q."/>
            <person name="Ohkuma M."/>
        </authorList>
    </citation>
    <scope>NUCLEOTIDE SEQUENCE</scope>
    <source>
        <strain evidence="2">JCM 14371</strain>
    </source>
</reference>
<proteinExistence type="predicted"/>
<keyword evidence="1" id="KW-0812">Transmembrane</keyword>
<organism evidence="2 3">
    <name type="scientific">Deinococcus aquiradiocola</name>
    <dbReference type="NCBI Taxonomy" id="393059"/>
    <lineage>
        <taxon>Bacteria</taxon>
        <taxon>Thermotogati</taxon>
        <taxon>Deinococcota</taxon>
        <taxon>Deinococci</taxon>
        <taxon>Deinococcales</taxon>
        <taxon>Deinococcaceae</taxon>
        <taxon>Deinococcus</taxon>
    </lineage>
</organism>
<protein>
    <submittedName>
        <fullName evidence="2">Uncharacterized protein</fullName>
    </submittedName>
</protein>
<keyword evidence="1" id="KW-1133">Transmembrane helix</keyword>
<dbReference type="AlphaFoldDB" id="A0A917PC15"/>
<dbReference type="SUPFAM" id="SSF51445">
    <property type="entry name" value="(Trans)glycosidases"/>
    <property type="match status" value="1"/>
</dbReference>
<reference evidence="2" key="1">
    <citation type="journal article" date="2014" name="Int. J. Syst. Evol. Microbiol.">
        <title>Complete genome sequence of Corynebacterium casei LMG S-19264T (=DSM 44701T), isolated from a smear-ripened cheese.</title>
        <authorList>
            <consortium name="US DOE Joint Genome Institute (JGI-PGF)"/>
            <person name="Walter F."/>
            <person name="Albersmeier A."/>
            <person name="Kalinowski J."/>
            <person name="Ruckert C."/>
        </authorList>
    </citation>
    <scope>NUCLEOTIDE SEQUENCE</scope>
    <source>
        <strain evidence="2">JCM 14371</strain>
    </source>
</reference>
<sequence length="529" mass="58697">MSGPRLKQLVWAATLLVLVGGALLVVPLLGNLYGRLERAQVQNSALNLVQARHAEPGALAWEPDDPGLPRDMEPYARDAVTDGYRRGYEELAYALYSGETLGLPSYFQQEALDDARLVTDHTQNVEFADWDHQLTLHFYAPDGATVAFTDTYLYAQGRFTDGAQRFARVARRTVDVQMDLDDGNWRVHHWRILTDSANPVPPPPRPALPALLGGIHGVNYEARSAPFSLLWTRFDPQEVDGDFRAARTLGFDTVRIFVPYPLPKDAGTTLNALLDAAGRRGLRVIPTLLDGYTRYRLADLPGILGMYGTLRPALERPEVLAIDLKNEADRDAPTAGWDRLRFFLTVLAEQVRVRSSKPLTVGTVTPDRELSRALDFVTVHAYGPPGELEGLLSAAERQGRPVLLEEFGYHTLGTALPDPHTEADQARHYAQVLRTVRGRGEGWMAWTLYDLKTGAVPGGRAVERNLGVLRADGSAKPVVGVLRGEPAPPPGPLDRVERWGFMIRRVLLVLVVGVAAAVWWRRRQVGRRR</sequence>
<name>A0A917PC15_9DEIO</name>
<dbReference type="EMBL" id="BMOE01000003">
    <property type="protein sequence ID" value="GGJ70306.1"/>
    <property type="molecule type" value="Genomic_DNA"/>
</dbReference>
<evidence type="ECO:0000313" key="2">
    <source>
        <dbReference type="EMBL" id="GGJ70306.1"/>
    </source>
</evidence>
<dbReference type="Proteomes" id="UP000635726">
    <property type="component" value="Unassembled WGS sequence"/>
</dbReference>
<dbReference type="RefSeq" id="WP_188961497.1">
    <property type="nucleotide sequence ID" value="NZ_BMOE01000003.1"/>
</dbReference>
<comment type="caution">
    <text evidence="2">The sequence shown here is derived from an EMBL/GenBank/DDBJ whole genome shotgun (WGS) entry which is preliminary data.</text>
</comment>
<evidence type="ECO:0000313" key="3">
    <source>
        <dbReference type="Proteomes" id="UP000635726"/>
    </source>
</evidence>
<dbReference type="Gene3D" id="3.20.20.80">
    <property type="entry name" value="Glycosidases"/>
    <property type="match status" value="1"/>
</dbReference>
<gene>
    <name evidence="2" type="ORF">GCM10008939_13370</name>
</gene>
<evidence type="ECO:0000256" key="1">
    <source>
        <dbReference type="SAM" id="Phobius"/>
    </source>
</evidence>